<accession>A0A268NVV0</accession>
<dbReference type="Gene3D" id="3.40.190.10">
    <property type="entry name" value="Periplasmic binding protein-like II"/>
    <property type="match status" value="2"/>
</dbReference>
<feature type="signal peptide" evidence="1">
    <location>
        <begin position="1"/>
        <end position="21"/>
    </location>
</feature>
<dbReference type="Pfam" id="PF01547">
    <property type="entry name" value="SBP_bac_1"/>
    <property type="match status" value="1"/>
</dbReference>
<feature type="chain" id="PRO_5038851640" evidence="1">
    <location>
        <begin position="22"/>
        <end position="432"/>
    </location>
</feature>
<dbReference type="InterPro" id="IPR006059">
    <property type="entry name" value="SBP"/>
</dbReference>
<organism evidence="2 3">
    <name type="scientific">Shouchella clausii</name>
    <name type="common">Alkalihalobacillus clausii</name>
    <dbReference type="NCBI Taxonomy" id="79880"/>
    <lineage>
        <taxon>Bacteria</taxon>
        <taxon>Bacillati</taxon>
        <taxon>Bacillota</taxon>
        <taxon>Bacilli</taxon>
        <taxon>Bacillales</taxon>
        <taxon>Bacillaceae</taxon>
        <taxon>Shouchella</taxon>
    </lineage>
</organism>
<comment type="caution">
    <text evidence="2">The sequence shown here is derived from an EMBL/GenBank/DDBJ whole genome shotgun (WGS) entry which is preliminary data.</text>
</comment>
<reference evidence="2 3" key="1">
    <citation type="submission" date="2017-07" db="EMBL/GenBank/DDBJ databases">
        <title>Isolation and whole genome analysis of endospore-forming bacteria from heroin.</title>
        <authorList>
            <person name="Kalinowski J."/>
            <person name="Ahrens B."/>
            <person name="Al-Dilaimi A."/>
            <person name="Winkler A."/>
            <person name="Wibberg D."/>
            <person name="Schleenbecker U."/>
            <person name="Ruckert C."/>
            <person name="Wolfel R."/>
            <person name="Grass G."/>
        </authorList>
    </citation>
    <scope>NUCLEOTIDE SEQUENCE [LARGE SCALE GENOMIC DNA]</scope>
    <source>
        <strain evidence="2 3">7539</strain>
    </source>
</reference>
<dbReference type="PROSITE" id="PS51257">
    <property type="entry name" value="PROKAR_LIPOPROTEIN"/>
    <property type="match status" value="1"/>
</dbReference>
<dbReference type="InterPro" id="IPR050490">
    <property type="entry name" value="Bact_solute-bd_prot1"/>
</dbReference>
<dbReference type="RefSeq" id="WP_095327119.1">
    <property type="nucleotide sequence ID" value="NZ_BOQQ01000006.1"/>
</dbReference>
<evidence type="ECO:0000256" key="1">
    <source>
        <dbReference type="SAM" id="SignalP"/>
    </source>
</evidence>
<evidence type="ECO:0000313" key="2">
    <source>
        <dbReference type="EMBL" id="PAE87521.1"/>
    </source>
</evidence>
<dbReference type="EMBL" id="NPCC01000033">
    <property type="protein sequence ID" value="PAE87521.1"/>
    <property type="molecule type" value="Genomic_DNA"/>
</dbReference>
<keyword evidence="1" id="KW-0732">Signal</keyword>
<dbReference type="AlphaFoldDB" id="A0A268NVV0"/>
<name>A0A268NVV0_SHOCL</name>
<gene>
    <name evidence="2" type="ORF">CHH72_17535</name>
</gene>
<evidence type="ECO:0000313" key="3">
    <source>
        <dbReference type="Proteomes" id="UP000216207"/>
    </source>
</evidence>
<sequence length="432" mass="48135">MRQKAATFVCISMMGLFVLSACGNSNEDAGTESEGENHQGDIVLELWQNDASEKEKVYQDAIARFEDKNPGVTVNMQYIPNDDYKQRMVVAMSGGDPPDVFFSWGGSWLKEFADAGQVVSLNDYDIDFDKFLDVALTNTTFEDEVYGLPLGLTQTLFFYNKEIFNEYGLEEPQTYDEFLEIVDTLKENDIIPITLTNQTKWPGTYYLMYFADRLGGEDLFQGAFNRDGTGFDDESYVKAGEYIQDLVDRGAFNPGFNGVPYDAGQGRQLLYSGQSAMMLMTNTFISSVRTEAPEFEEKLGMFEFPEIAEGNGDPSNVGGATSPVWSVSSATEHPDLAVELINELTSIETAEDYVNRTGSIAAIKDIETDDPFIKRIDEIAANANDIHMPYDQTLPPALAELHLDTTQQLFGKTLTPEEAASQMEEKAKELLD</sequence>
<dbReference type="Proteomes" id="UP000216207">
    <property type="component" value="Unassembled WGS sequence"/>
</dbReference>
<dbReference type="PANTHER" id="PTHR43649">
    <property type="entry name" value="ARABINOSE-BINDING PROTEIN-RELATED"/>
    <property type="match status" value="1"/>
</dbReference>
<dbReference type="SUPFAM" id="SSF53850">
    <property type="entry name" value="Periplasmic binding protein-like II"/>
    <property type="match status" value="1"/>
</dbReference>
<protein>
    <submittedName>
        <fullName evidence="2">Sugar ABC transporter substrate-binding protein</fullName>
    </submittedName>
</protein>
<dbReference type="PANTHER" id="PTHR43649:SF14">
    <property type="entry name" value="BLR3389 PROTEIN"/>
    <property type="match status" value="1"/>
</dbReference>
<proteinExistence type="predicted"/>